<dbReference type="PANTHER" id="PTHR11003">
    <property type="entry name" value="POTASSIUM CHANNEL, SUBFAMILY K"/>
    <property type="match status" value="1"/>
</dbReference>
<keyword evidence="6 9" id="KW-0472">Membrane</keyword>
<dbReference type="GO" id="GO:0022841">
    <property type="term" value="F:potassium ion leak channel activity"/>
    <property type="evidence" value="ECO:0007669"/>
    <property type="project" value="TreeGrafter"/>
</dbReference>
<protein>
    <recommendedName>
        <fullName evidence="10">Potassium channel domain-containing protein</fullName>
    </recommendedName>
</protein>
<comment type="caution">
    <text evidence="11">The sequence shown here is derived from an EMBL/GenBank/DDBJ whole genome shotgun (WGS) entry which is preliminary data.</text>
</comment>
<evidence type="ECO:0000313" key="11">
    <source>
        <dbReference type="EMBL" id="KAG7095734.1"/>
    </source>
</evidence>
<dbReference type="InterPro" id="IPR003280">
    <property type="entry name" value="2pore_dom_K_chnl"/>
</dbReference>
<dbReference type="GO" id="GO:0005886">
    <property type="term" value="C:plasma membrane"/>
    <property type="evidence" value="ECO:0007669"/>
    <property type="project" value="TreeGrafter"/>
</dbReference>
<evidence type="ECO:0000256" key="2">
    <source>
        <dbReference type="ARBA" id="ARBA00022448"/>
    </source>
</evidence>
<dbReference type="SUPFAM" id="SSF81324">
    <property type="entry name" value="Voltage-gated potassium channels"/>
    <property type="match status" value="2"/>
</dbReference>
<feature type="transmembrane region" description="Helical" evidence="9">
    <location>
        <begin position="130"/>
        <end position="153"/>
    </location>
</feature>
<dbReference type="Gene3D" id="1.10.287.70">
    <property type="match status" value="2"/>
</dbReference>
<dbReference type="KEGG" id="more:E1B28_006444"/>
<keyword evidence="12" id="KW-1185">Reference proteome</keyword>
<name>A0A9P7UWE1_9AGAR</name>
<keyword evidence="3 9" id="KW-0812">Transmembrane</keyword>
<accession>A0A9P7UWE1</accession>
<organism evidence="11 12">
    <name type="scientific">Marasmius oreades</name>
    <name type="common">fairy-ring Marasmius</name>
    <dbReference type="NCBI Taxonomy" id="181124"/>
    <lineage>
        <taxon>Eukaryota</taxon>
        <taxon>Fungi</taxon>
        <taxon>Dikarya</taxon>
        <taxon>Basidiomycota</taxon>
        <taxon>Agaricomycotina</taxon>
        <taxon>Agaricomycetes</taxon>
        <taxon>Agaricomycetidae</taxon>
        <taxon>Agaricales</taxon>
        <taxon>Marasmiineae</taxon>
        <taxon>Marasmiaceae</taxon>
        <taxon>Marasmius</taxon>
    </lineage>
</organism>
<evidence type="ECO:0000256" key="8">
    <source>
        <dbReference type="SAM" id="MobiDB-lite"/>
    </source>
</evidence>
<evidence type="ECO:0000256" key="5">
    <source>
        <dbReference type="ARBA" id="ARBA00023065"/>
    </source>
</evidence>
<evidence type="ECO:0000256" key="7">
    <source>
        <dbReference type="ARBA" id="ARBA00023303"/>
    </source>
</evidence>
<dbReference type="GeneID" id="66075520"/>
<feature type="transmembrane region" description="Helical" evidence="9">
    <location>
        <begin position="99"/>
        <end position="123"/>
    </location>
</feature>
<dbReference type="PANTHER" id="PTHR11003:SF342">
    <property type="entry name" value="OUTWARD-RECTIFIER POTASSIUM CHANNEL TOK1"/>
    <property type="match status" value="1"/>
</dbReference>
<gene>
    <name evidence="11" type="ORF">E1B28_006444</name>
</gene>
<dbReference type="AlphaFoldDB" id="A0A9P7UWE1"/>
<dbReference type="InterPro" id="IPR013099">
    <property type="entry name" value="K_chnl_dom"/>
</dbReference>
<feature type="transmembrane region" description="Helical" evidence="9">
    <location>
        <begin position="255"/>
        <end position="278"/>
    </location>
</feature>
<evidence type="ECO:0000259" key="10">
    <source>
        <dbReference type="Pfam" id="PF07885"/>
    </source>
</evidence>
<dbReference type="GO" id="GO:0015271">
    <property type="term" value="F:outward rectifier potassium channel activity"/>
    <property type="evidence" value="ECO:0007669"/>
    <property type="project" value="TreeGrafter"/>
</dbReference>
<feature type="compositionally biased region" description="Basic and acidic residues" evidence="8">
    <location>
        <begin position="17"/>
        <end position="29"/>
    </location>
</feature>
<dbReference type="GO" id="GO:0030322">
    <property type="term" value="P:stabilization of membrane potential"/>
    <property type="evidence" value="ECO:0007669"/>
    <property type="project" value="TreeGrafter"/>
</dbReference>
<feature type="region of interest" description="Disordered" evidence="8">
    <location>
        <begin position="17"/>
        <end position="38"/>
    </location>
</feature>
<evidence type="ECO:0000256" key="3">
    <source>
        <dbReference type="ARBA" id="ARBA00022692"/>
    </source>
</evidence>
<dbReference type="Pfam" id="PF07885">
    <property type="entry name" value="Ion_trans_2"/>
    <property type="match status" value="2"/>
</dbReference>
<dbReference type="EMBL" id="CM032183">
    <property type="protein sequence ID" value="KAG7095734.1"/>
    <property type="molecule type" value="Genomic_DNA"/>
</dbReference>
<proteinExistence type="predicted"/>
<feature type="transmembrane region" description="Helical" evidence="9">
    <location>
        <begin position="362"/>
        <end position="381"/>
    </location>
</feature>
<comment type="subcellular location">
    <subcellularLocation>
        <location evidence="1">Membrane</location>
        <topology evidence="1">Multi-pass membrane protein</topology>
    </subcellularLocation>
</comment>
<evidence type="ECO:0000256" key="1">
    <source>
        <dbReference type="ARBA" id="ARBA00004141"/>
    </source>
</evidence>
<reference evidence="11" key="1">
    <citation type="journal article" date="2021" name="Genome Biol. Evol.">
        <title>The assembled and annotated genome of the fairy-ring fungus Marasmius oreades.</title>
        <authorList>
            <person name="Hiltunen M."/>
            <person name="Ament-Velasquez S.L."/>
            <person name="Johannesson H."/>
        </authorList>
    </citation>
    <scope>NUCLEOTIDE SEQUENCE</scope>
    <source>
        <strain evidence="11">03SP1</strain>
    </source>
</reference>
<feature type="transmembrane region" description="Helical" evidence="9">
    <location>
        <begin position="393"/>
        <end position="412"/>
    </location>
</feature>
<sequence length="555" mass="62266">MNDPGLEEPIEMIAAEVNREVETRGEHSNVKRRKSSQAKKAEEERERVDFLRPTRWWLVSTLFPLISGTLGPLANLFSVCALVQTWRIGPNGERINDPGWLVAINTISLAFALAANFLLLFTFARRTRYLVALPIIIILWCLAFIALIILYYYALLSAILYATISLFLTINYTFAHPLLPFRAYPPTFDVLTIPQRTLMLQTTSFTLYLALGAGIFSRVEHWDFVDGVYWADYTLLTIGLGSDFPLQTATARGLLLPWAVGGIIIVGLVVGSVRGLVLERGKKKVGNRAVARAVTKWRDGKTDSEAQISLWSKEDFDTMRGIQERASVARKYTALGVSALAFVVVWFCGALVFWFTEAQQKWSYFTALYFTYTSLLTIGYGDLIPQSNSGKPFFVLWSLLAVPAVTILISNMGSTVVDWVRNGTLWVGQRTLLPEMTYKNGTIERLGGDVARLGGAVEKAERDRGSGGGLAARIAREIRLISVDMAKKPPRRYEWEDWLRWMKLLSGDEKSVVGRDFLDDDGPLLSGASETEWILDKLCRRLEEVLDAELGRRSP</sequence>
<feature type="transmembrane region" description="Helical" evidence="9">
    <location>
        <begin position="56"/>
        <end position="79"/>
    </location>
</feature>
<keyword evidence="7" id="KW-0407">Ion channel</keyword>
<feature type="transmembrane region" description="Helical" evidence="9">
    <location>
        <begin position="332"/>
        <end position="356"/>
    </location>
</feature>
<keyword evidence="4 9" id="KW-1133">Transmembrane helix</keyword>
<feature type="transmembrane region" description="Helical" evidence="9">
    <location>
        <begin position="159"/>
        <end position="178"/>
    </location>
</feature>
<keyword evidence="5" id="KW-0406">Ion transport</keyword>
<feature type="domain" description="Potassium channel" evidence="10">
    <location>
        <begin position="205"/>
        <end position="273"/>
    </location>
</feature>
<evidence type="ECO:0000256" key="6">
    <source>
        <dbReference type="ARBA" id="ARBA00023136"/>
    </source>
</evidence>
<evidence type="ECO:0000313" key="12">
    <source>
        <dbReference type="Proteomes" id="UP001049176"/>
    </source>
</evidence>
<dbReference type="Proteomes" id="UP001049176">
    <property type="component" value="Chromosome 3"/>
</dbReference>
<evidence type="ECO:0000256" key="4">
    <source>
        <dbReference type="ARBA" id="ARBA00022989"/>
    </source>
</evidence>
<evidence type="ECO:0000256" key="9">
    <source>
        <dbReference type="SAM" id="Phobius"/>
    </source>
</evidence>
<dbReference type="RefSeq" id="XP_043012204.1">
    <property type="nucleotide sequence ID" value="XM_043151111.1"/>
</dbReference>
<feature type="transmembrane region" description="Helical" evidence="9">
    <location>
        <begin position="198"/>
        <end position="216"/>
    </location>
</feature>
<dbReference type="OrthoDB" id="297496at2759"/>
<keyword evidence="2" id="KW-0813">Transport</keyword>
<feature type="domain" description="Potassium channel" evidence="10">
    <location>
        <begin position="343"/>
        <end position="416"/>
    </location>
</feature>